<dbReference type="InterPro" id="IPR036961">
    <property type="entry name" value="Kinesin_motor_dom_sf"/>
</dbReference>
<keyword evidence="3 6" id="KW-0067">ATP-binding</keyword>
<dbReference type="InterPro" id="IPR019821">
    <property type="entry name" value="Kinesin_motor_CS"/>
</dbReference>
<dbReference type="Pfam" id="PF00225">
    <property type="entry name" value="Kinesin"/>
    <property type="match status" value="1"/>
</dbReference>
<dbReference type="InterPro" id="IPR027417">
    <property type="entry name" value="P-loop_NTPase"/>
</dbReference>
<dbReference type="PRINTS" id="PR00380">
    <property type="entry name" value="KINESINHEAVY"/>
</dbReference>
<dbReference type="GO" id="GO:0008017">
    <property type="term" value="F:microtubule binding"/>
    <property type="evidence" value="ECO:0007669"/>
    <property type="project" value="InterPro"/>
</dbReference>
<feature type="region of interest" description="Disordered" evidence="9">
    <location>
        <begin position="451"/>
        <end position="546"/>
    </location>
</feature>
<evidence type="ECO:0000256" key="7">
    <source>
        <dbReference type="RuleBase" id="RU000394"/>
    </source>
</evidence>
<evidence type="ECO:0000256" key="1">
    <source>
        <dbReference type="ARBA" id="ARBA00022701"/>
    </source>
</evidence>
<evidence type="ECO:0000256" key="9">
    <source>
        <dbReference type="SAM" id="MobiDB-lite"/>
    </source>
</evidence>
<dbReference type="GO" id="GO:0007018">
    <property type="term" value="P:microtubule-based movement"/>
    <property type="evidence" value="ECO:0007669"/>
    <property type="project" value="InterPro"/>
</dbReference>
<keyword evidence="1 7" id="KW-0493">Microtubule</keyword>
<sequence length="784" mass="81226">MPRSHVKVFVRTRPTARPYEGFRVHKDGETVTVNLPKEESSGLINNQLESLTFKARSALIRLTAAFDGVLENVSQDAVYGAAGAAAVDAVLSGYNATVFCYGQTGAGKTFTMCGDGRNYTHRGVIPRALHQIFREIDMRPDKTYRVAVSYLEIHNEALYDLLAESPGTSSEALAIMDEAAAGGGCNVRGLTQEFVASEEEALAQFFAGEQARSTAPHALNALSSRSHALFSVALEMRTSEDAAERAVVCAGGVSKLTLVDLAGSERTKKTNASGAAMREAACINKSLSFLEQVVNALARRDAHVPFRQTKLTAALKDALGGNCVTVMVANLWPEAVHLEECVSTLRFASRVRSLETDASVNESADPALLLRRYERQVRELKQELAMRDMLSGRAHVSYDDLSEAEQRELRELVGRYFAGQAGLDELPTDSLKRIRETYRAMRAIATAGGGALGASPAAQLQQAEGRGGPGAGAEEAGLVGDLDPGSQRGFILGSAPLGARPPGSPAAAATATGGGGGGGWGTGRRPASGRVGGASGERPLSVGTGAGATADAAGGVGQLGGTQQLAGAVAADAPPLRLDFNALFLKWKAGSGEGRRLAAAVRERGRALAELKASVKDAAARVNAAKAAIDALVAAGLAAPGDEGAVEHLRAAKASYRAEFDRLRELRGGLAPATDALAAVKAQQLEAFEAWAAAQGLPGGAGGAAGRIQAFHGAAAAAGAGGSDEEDFEELDPAETFERLQMAKLLQTDPAGDSSAFHAARKRTVAGGGAAAARGTLKASPVPR</sequence>
<evidence type="ECO:0000259" key="10">
    <source>
        <dbReference type="PROSITE" id="PS50067"/>
    </source>
</evidence>
<keyword evidence="12" id="KW-1185">Reference proteome</keyword>
<dbReference type="InParanoid" id="A0A2V0P2T3"/>
<dbReference type="PANTHER" id="PTHR47968:SF36">
    <property type="entry name" value="KINESIN HEAVY CHAIN ISOFORM X1"/>
    <property type="match status" value="1"/>
</dbReference>
<proteinExistence type="inferred from homology"/>
<dbReference type="SUPFAM" id="SSF52540">
    <property type="entry name" value="P-loop containing nucleoside triphosphate hydrolases"/>
    <property type="match status" value="1"/>
</dbReference>
<dbReference type="EMBL" id="BDRX01000029">
    <property type="protein sequence ID" value="GBF92163.1"/>
    <property type="molecule type" value="Genomic_DNA"/>
</dbReference>
<name>A0A2V0P2T3_9CHLO</name>
<evidence type="ECO:0000256" key="4">
    <source>
        <dbReference type="ARBA" id="ARBA00023054"/>
    </source>
</evidence>
<dbReference type="GO" id="GO:0005524">
    <property type="term" value="F:ATP binding"/>
    <property type="evidence" value="ECO:0007669"/>
    <property type="project" value="UniProtKB-UniRule"/>
</dbReference>
<feature type="compositionally biased region" description="Low complexity" evidence="9">
    <location>
        <begin position="453"/>
        <end position="464"/>
    </location>
</feature>
<protein>
    <recommendedName>
        <fullName evidence="7">Kinesin-like protein</fullName>
    </recommendedName>
</protein>
<dbReference type="STRING" id="307507.A0A2V0P2T3"/>
<keyword evidence="5 6" id="KW-0505">Motor protein</keyword>
<dbReference type="InterPro" id="IPR001752">
    <property type="entry name" value="Kinesin_motor_dom"/>
</dbReference>
<organism evidence="11 12">
    <name type="scientific">Raphidocelis subcapitata</name>
    <dbReference type="NCBI Taxonomy" id="307507"/>
    <lineage>
        <taxon>Eukaryota</taxon>
        <taxon>Viridiplantae</taxon>
        <taxon>Chlorophyta</taxon>
        <taxon>core chlorophytes</taxon>
        <taxon>Chlorophyceae</taxon>
        <taxon>CS clade</taxon>
        <taxon>Sphaeropleales</taxon>
        <taxon>Selenastraceae</taxon>
        <taxon>Raphidocelis</taxon>
    </lineage>
</organism>
<dbReference type="PROSITE" id="PS00411">
    <property type="entry name" value="KINESIN_MOTOR_1"/>
    <property type="match status" value="1"/>
</dbReference>
<evidence type="ECO:0000256" key="6">
    <source>
        <dbReference type="PROSITE-ProRule" id="PRU00283"/>
    </source>
</evidence>
<comment type="similarity">
    <text evidence="6 7">Belongs to the TRAFAC class myosin-kinesin ATPase superfamily. Kinesin family.</text>
</comment>
<dbReference type="Proteomes" id="UP000247498">
    <property type="component" value="Unassembled WGS sequence"/>
</dbReference>
<dbReference type="PANTHER" id="PTHR47968">
    <property type="entry name" value="CENTROMERE PROTEIN E"/>
    <property type="match status" value="1"/>
</dbReference>
<dbReference type="GO" id="GO:0005874">
    <property type="term" value="C:microtubule"/>
    <property type="evidence" value="ECO:0007669"/>
    <property type="project" value="UniProtKB-KW"/>
</dbReference>
<evidence type="ECO:0000256" key="8">
    <source>
        <dbReference type="SAM" id="Coils"/>
    </source>
</evidence>
<evidence type="ECO:0000256" key="2">
    <source>
        <dbReference type="ARBA" id="ARBA00022741"/>
    </source>
</evidence>
<keyword evidence="4 8" id="KW-0175">Coiled coil</keyword>
<comment type="caution">
    <text evidence="11">The sequence shown here is derived from an EMBL/GenBank/DDBJ whole genome shotgun (WGS) entry which is preliminary data.</text>
</comment>
<evidence type="ECO:0000256" key="5">
    <source>
        <dbReference type="ARBA" id="ARBA00023175"/>
    </source>
</evidence>
<dbReference type="SMART" id="SM00129">
    <property type="entry name" value="KISc"/>
    <property type="match status" value="1"/>
</dbReference>
<gene>
    <name evidence="11" type="ORF">Rsub_04510</name>
</gene>
<dbReference type="OrthoDB" id="3176171at2759"/>
<evidence type="ECO:0000313" key="11">
    <source>
        <dbReference type="EMBL" id="GBF92163.1"/>
    </source>
</evidence>
<dbReference type="InterPro" id="IPR027640">
    <property type="entry name" value="Kinesin-like_fam"/>
</dbReference>
<feature type="compositionally biased region" description="Gly residues" evidence="9">
    <location>
        <begin position="512"/>
        <end position="522"/>
    </location>
</feature>
<reference evidence="11 12" key="1">
    <citation type="journal article" date="2018" name="Sci. Rep.">
        <title>Raphidocelis subcapitata (=Pseudokirchneriella subcapitata) provides an insight into genome evolution and environmental adaptations in the Sphaeropleales.</title>
        <authorList>
            <person name="Suzuki S."/>
            <person name="Yamaguchi H."/>
            <person name="Nakajima N."/>
            <person name="Kawachi M."/>
        </authorList>
    </citation>
    <scope>NUCLEOTIDE SEQUENCE [LARGE SCALE GENOMIC DNA]</scope>
    <source>
        <strain evidence="11 12">NIES-35</strain>
    </source>
</reference>
<dbReference type="Gene3D" id="3.40.850.10">
    <property type="entry name" value="Kinesin motor domain"/>
    <property type="match status" value="1"/>
</dbReference>
<keyword evidence="2 6" id="KW-0547">Nucleotide-binding</keyword>
<evidence type="ECO:0000313" key="12">
    <source>
        <dbReference type="Proteomes" id="UP000247498"/>
    </source>
</evidence>
<feature type="compositionally biased region" description="Low complexity" evidence="9">
    <location>
        <begin position="493"/>
        <end position="511"/>
    </location>
</feature>
<dbReference type="PROSITE" id="PS50067">
    <property type="entry name" value="KINESIN_MOTOR_2"/>
    <property type="match status" value="1"/>
</dbReference>
<accession>A0A2V0P2T3</accession>
<evidence type="ECO:0000256" key="3">
    <source>
        <dbReference type="ARBA" id="ARBA00022840"/>
    </source>
</evidence>
<feature type="domain" description="Kinesin motor" evidence="10">
    <location>
        <begin position="5"/>
        <end position="354"/>
    </location>
</feature>
<feature type="binding site" evidence="6">
    <location>
        <begin position="102"/>
        <end position="109"/>
    </location>
    <ligand>
        <name>ATP</name>
        <dbReference type="ChEBI" id="CHEBI:30616"/>
    </ligand>
</feature>
<dbReference type="GO" id="GO:0003777">
    <property type="term" value="F:microtubule motor activity"/>
    <property type="evidence" value="ECO:0007669"/>
    <property type="project" value="InterPro"/>
</dbReference>
<feature type="coiled-coil region" evidence="8">
    <location>
        <begin position="608"/>
        <end position="666"/>
    </location>
</feature>
<dbReference type="AlphaFoldDB" id="A0A2V0P2T3"/>